<evidence type="ECO:0000256" key="3">
    <source>
        <dbReference type="ARBA" id="ARBA00012572"/>
    </source>
</evidence>
<dbReference type="Gene3D" id="3.20.20.70">
    <property type="entry name" value="Aldolase class I"/>
    <property type="match status" value="1"/>
</dbReference>
<feature type="domain" description="N-(5'phosphoribosyl) anthranilate isomerase (PRAI)" evidence="10">
    <location>
        <begin position="4"/>
        <end position="206"/>
    </location>
</feature>
<comment type="similarity">
    <text evidence="9">Belongs to the TrpF family.</text>
</comment>
<evidence type="ECO:0000256" key="4">
    <source>
        <dbReference type="ARBA" id="ARBA00022272"/>
    </source>
</evidence>
<dbReference type="InterPro" id="IPR011060">
    <property type="entry name" value="RibuloseP-bd_barrel"/>
</dbReference>
<evidence type="ECO:0000259" key="10">
    <source>
        <dbReference type="Pfam" id="PF00697"/>
    </source>
</evidence>
<dbReference type="GO" id="GO:0004640">
    <property type="term" value="F:phosphoribosylanthranilate isomerase activity"/>
    <property type="evidence" value="ECO:0007669"/>
    <property type="project" value="UniProtKB-UniRule"/>
</dbReference>
<evidence type="ECO:0000256" key="6">
    <source>
        <dbReference type="ARBA" id="ARBA00022822"/>
    </source>
</evidence>
<dbReference type="InterPro" id="IPR044643">
    <property type="entry name" value="TrpF_fam"/>
</dbReference>
<dbReference type="CDD" id="cd00405">
    <property type="entry name" value="PRAI"/>
    <property type="match status" value="1"/>
</dbReference>
<dbReference type="PANTHER" id="PTHR42894">
    <property type="entry name" value="N-(5'-PHOSPHORIBOSYL)ANTHRANILATE ISOMERASE"/>
    <property type="match status" value="1"/>
</dbReference>
<dbReference type="Pfam" id="PF00697">
    <property type="entry name" value="PRAI"/>
    <property type="match status" value="1"/>
</dbReference>
<dbReference type="UniPathway" id="UPA00035">
    <property type="reaction ID" value="UER00042"/>
</dbReference>
<dbReference type="AlphaFoldDB" id="A0A1Y3PZA1"/>
<accession>A0A1Y3PZA1</accession>
<evidence type="ECO:0000256" key="5">
    <source>
        <dbReference type="ARBA" id="ARBA00022605"/>
    </source>
</evidence>
<evidence type="ECO:0000256" key="1">
    <source>
        <dbReference type="ARBA" id="ARBA00001164"/>
    </source>
</evidence>
<dbReference type="EMBL" id="LZRT01000036">
    <property type="protein sequence ID" value="OUM89699.1"/>
    <property type="molecule type" value="Genomic_DNA"/>
</dbReference>
<comment type="pathway">
    <text evidence="2 9">Amino-acid biosynthesis; L-tryptophan biosynthesis; L-tryptophan from chorismate: step 3/5.</text>
</comment>
<dbReference type="HAMAP" id="MF_00135">
    <property type="entry name" value="PRAI"/>
    <property type="match status" value="1"/>
</dbReference>
<dbReference type="InterPro" id="IPR001240">
    <property type="entry name" value="PRAI_dom"/>
</dbReference>
<dbReference type="GO" id="GO:0000162">
    <property type="term" value="P:L-tryptophan biosynthetic process"/>
    <property type="evidence" value="ECO:0007669"/>
    <property type="project" value="UniProtKB-UniRule"/>
</dbReference>
<dbReference type="SUPFAM" id="SSF51366">
    <property type="entry name" value="Ribulose-phoshate binding barrel"/>
    <property type="match status" value="1"/>
</dbReference>
<dbReference type="Proteomes" id="UP000196475">
    <property type="component" value="Unassembled WGS sequence"/>
</dbReference>
<evidence type="ECO:0000256" key="8">
    <source>
        <dbReference type="ARBA" id="ARBA00023235"/>
    </source>
</evidence>
<dbReference type="InterPro" id="IPR013785">
    <property type="entry name" value="Aldolase_TIM"/>
</dbReference>
<comment type="catalytic activity">
    <reaction evidence="1 9">
        <text>N-(5-phospho-beta-D-ribosyl)anthranilate = 1-(2-carboxyphenylamino)-1-deoxy-D-ribulose 5-phosphate</text>
        <dbReference type="Rhea" id="RHEA:21540"/>
        <dbReference type="ChEBI" id="CHEBI:18277"/>
        <dbReference type="ChEBI" id="CHEBI:58613"/>
        <dbReference type="EC" id="5.3.1.24"/>
    </reaction>
</comment>
<comment type="caution">
    <text evidence="11">The sequence shown here is derived from an EMBL/GenBank/DDBJ whole genome shotgun (WGS) entry which is preliminary data.</text>
</comment>
<organism evidence="11 12">
    <name type="scientific">Bacillus thermozeamaize</name>
    <dbReference type="NCBI Taxonomy" id="230954"/>
    <lineage>
        <taxon>Bacteria</taxon>
        <taxon>Bacillati</taxon>
        <taxon>Bacillota</taxon>
        <taxon>Bacilli</taxon>
        <taxon>Bacillales</taxon>
        <taxon>Bacillaceae</taxon>
        <taxon>Bacillus</taxon>
    </lineage>
</organism>
<evidence type="ECO:0000313" key="12">
    <source>
        <dbReference type="Proteomes" id="UP000196475"/>
    </source>
</evidence>
<evidence type="ECO:0000313" key="11">
    <source>
        <dbReference type="EMBL" id="OUM89699.1"/>
    </source>
</evidence>
<dbReference type="PANTHER" id="PTHR42894:SF1">
    <property type="entry name" value="N-(5'-PHOSPHORIBOSYL)ANTHRANILATE ISOMERASE"/>
    <property type="match status" value="1"/>
</dbReference>
<evidence type="ECO:0000256" key="7">
    <source>
        <dbReference type="ARBA" id="ARBA00023141"/>
    </source>
</evidence>
<dbReference type="EC" id="5.3.1.24" evidence="3 9"/>
<keyword evidence="6 9" id="KW-0822">Tryptophan biosynthesis</keyword>
<sequence>MTKIKICGLQSVEVLKSIQALPIDLIGFVFAASRRQVTLKQARMLVREVPSSMGKVGVFVNPTRDELDAILAEVPLTHLQLHGQEAPAFCAELSCRYRVKVIKALPVKNLSELEADISRYKGTVDGFLFDTFHPSQSGGTGRRFSWDLIPQIQFLIGETPYWIAGGLNPENVGDLLRMYRPYGVDVSSGVETNGSKDIHKIAQFVEKVRMHDATN</sequence>
<evidence type="ECO:0000256" key="9">
    <source>
        <dbReference type="HAMAP-Rule" id="MF_00135"/>
    </source>
</evidence>
<keyword evidence="8 9" id="KW-0413">Isomerase</keyword>
<protein>
    <recommendedName>
        <fullName evidence="4 9">N-(5'-phosphoribosyl)anthranilate isomerase</fullName>
        <shortName evidence="9">PRAI</shortName>
        <ecNumber evidence="3 9">5.3.1.24</ecNumber>
    </recommendedName>
</protein>
<name>A0A1Y3PZA1_9BACI</name>
<keyword evidence="7 9" id="KW-0057">Aromatic amino acid biosynthesis</keyword>
<keyword evidence="5 9" id="KW-0028">Amino-acid biosynthesis</keyword>
<reference evidence="12" key="1">
    <citation type="submission" date="2016-06" db="EMBL/GenBank/DDBJ databases">
        <authorList>
            <person name="Nascimento L."/>
            <person name="Pereira R.V."/>
            <person name="Martins L.F."/>
            <person name="Quaggio R.B."/>
            <person name="Silva A.M."/>
            <person name="Setubal J.C."/>
        </authorList>
    </citation>
    <scope>NUCLEOTIDE SEQUENCE [LARGE SCALE GENOMIC DNA]</scope>
</reference>
<evidence type="ECO:0000256" key="2">
    <source>
        <dbReference type="ARBA" id="ARBA00004664"/>
    </source>
</evidence>
<proteinExistence type="inferred from homology"/>
<gene>
    <name evidence="9" type="primary">trpF</name>
    <name evidence="11" type="ORF">BAA01_02745</name>
</gene>